<feature type="transmembrane region" description="Helical" evidence="19">
    <location>
        <begin position="126"/>
        <end position="145"/>
    </location>
</feature>
<evidence type="ECO:0000256" key="15">
    <source>
        <dbReference type="ARBA" id="ARBA00064300"/>
    </source>
</evidence>
<comment type="function">
    <text evidence="13">An odorant receptor which affects chemotaxis to the volatile odorant diacetyl. Specifies AWA neuronal cell fate via the odr-7 pathway.</text>
</comment>
<feature type="transmembrane region" description="Helical" evidence="19">
    <location>
        <begin position="245"/>
        <end position="268"/>
    </location>
</feature>
<dbReference type="SMR" id="O45982"/>
<evidence type="ECO:0000256" key="19">
    <source>
        <dbReference type="SAM" id="Phobius"/>
    </source>
</evidence>
<evidence type="ECO:0000256" key="11">
    <source>
        <dbReference type="ARBA" id="ARBA00023180"/>
    </source>
</evidence>
<keyword evidence="10 20" id="KW-0675">Receptor</keyword>
<dbReference type="InterPro" id="IPR019428">
    <property type="entry name" value="7TM_GPCR_serpentine_rcpt_Str"/>
</dbReference>
<name>O45982_CAEEL</name>
<keyword evidence="2" id="KW-1003">Cell membrane</keyword>
<evidence type="ECO:0000256" key="18">
    <source>
        <dbReference type="ARBA" id="ARBA00082489"/>
    </source>
</evidence>
<evidence type="ECO:0000256" key="7">
    <source>
        <dbReference type="ARBA" id="ARBA00022989"/>
    </source>
</evidence>
<evidence type="ECO:0000313" key="21">
    <source>
        <dbReference type="Proteomes" id="UP000001940"/>
    </source>
</evidence>
<dbReference type="PANTHER" id="PTHR22943:SF82">
    <property type="entry name" value="SEVEN TM RECEPTOR"/>
    <property type="match status" value="1"/>
</dbReference>
<keyword evidence="7 19" id="KW-1133">Transmembrane helix</keyword>
<dbReference type="FunCoup" id="O45982">
    <property type="interactions" value="1"/>
</dbReference>
<reference evidence="20 21" key="1">
    <citation type="journal article" date="1998" name="Science">
        <title>Genome sequence of the nematode C. elegans: a platform for investigating biology.</title>
        <authorList>
            <consortium name="The C. elegans sequencing consortium"/>
            <person name="Sulson J.E."/>
            <person name="Waterston R."/>
        </authorList>
    </citation>
    <scope>NUCLEOTIDE SEQUENCE [LARGE SCALE GENOMIC DNA]</scope>
    <source>
        <strain evidence="20 21">Bristol N2</strain>
    </source>
</reference>
<protein>
    <recommendedName>
        <fullName evidence="16">Serpentine receptor class r-10</fullName>
    </recommendedName>
    <alternativeName>
        <fullName evidence="17">Odorant response abnormal protein 10</fullName>
    </alternativeName>
    <alternativeName>
        <fullName evidence="18">Olfactory receptor 10</fullName>
    </alternativeName>
</protein>
<dbReference type="SUPFAM" id="SSF81321">
    <property type="entry name" value="Family A G protein-coupled receptor-like"/>
    <property type="match status" value="1"/>
</dbReference>
<feature type="transmembrane region" description="Helical" evidence="19">
    <location>
        <begin position="199"/>
        <end position="225"/>
    </location>
</feature>
<evidence type="ECO:0000256" key="16">
    <source>
        <dbReference type="ARBA" id="ARBA00067967"/>
    </source>
</evidence>
<dbReference type="eggNOG" id="ENOG502SX90">
    <property type="taxonomic scope" value="Eukaryota"/>
</dbReference>
<comment type="subcellular location">
    <subcellularLocation>
        <location evidence="1">Cell projection</location>
        <location evidence="1">Cilium membrane</location>
        <topology evidence="1">Multi-pass membrane protein</topology>
    </subcellularLocation>
</comment>
<dbReference type="GO" id="GO:0006935">
    <property type="term" value="P:chemotaxis"/>
    <property type="evidence" value="ECO:0007669"/>
    <property type="project" value="UniProtKB-KW"/>
</dbReference>
<dbReference type="GeneID" id="192010"/>
<keyword evidence="8" id="KW-0969">Cilium</keyword>
<evidence type="ECO:0000256" key="17">
    <source>
        <dbReference type="ARBA" id="ARBA00078653"/>
    </source>
</evidence>
<comment type="subunit">
    <text evidence="15">Interacts with odr-4.</text>
</comment>
<dbReference type="RefSeq" id="NP_505078.1">
    <property type="nucleotide sequence ID" value="NM_072677.3"/>
</dbReference>
<keyword evidence="21" id="KW-1185">Reference proteome</keyword>
<dbReference type="GO" id="GO:0060170">
    <property type="term" value="C:ciliary membrane"/>
    <property type="evidence" value="ECO:0007669"/>
    <property type="project" value="UniProtKB-SubCell"/>
</dbReference>
<dbReference type="GO" id="GO:0007186">
    <property type="term" value="P:G protein-coupled receptor signaling pathway"/>
    <property type="evidence" value="ECO:0000318"/>
    <property type="project" value="GO_Central"/>
</dbReference>
<evidence type="ECO:0000256" key="3">
    <source>
        <dbReference type="ARBA" id="ARBA00022500"/>
    </source>
</evidence>
<organism evidence="20 21">
    <name type="scientific">Caenorhabditis elegans</name>
    <dbReference type="NCBI Taxonomy" id="6239"/>
    <lineage>
        <taxon>Eukaryota</taxon>
        <taxon>Metazoa</taxon>
        <taxon>Ecdysozoa</taxon>
        <taxon>Nematoda</taxon>
        <taxon>Chromadorea</taxon>
        <taxon>Rhabditida</taxon>
        <taxon>Rhabditina</taxon>
        <taxon>Rhabditomorpha</taxon>
        <taxon>Rhabditoidea</taxon>
        <taxon>Rhabditidae</taxon>
        <taxon>Peloderinae</taxon>
        <taxon>Caenorhabditis</taxon>
    </lineage>
</organism>
<dbReference type="OMA" id="VANIEMQ"/>
<keyword evidence="11" id="KW-0325">Glycoprotein</keyword>
<dbReference type="PhylomeDB" id="O45982"/>
<dbReference type="GO" id="GO:0005886">
    <property type="term" value="C:plasma membrane"/>
    <property type="evidence" value="ECO:0000318"/>
    <property type="project" value="GO_Central"/>
</dbReference>
<sequence length="346" mass="40010">MSNFAVHLVQYVGFFLAQFTNALLLCIIANKAKKLFGGYRYVMIVFVIYSLIYSWIEIAATPLMYGHRSMIIIMVGSSLRYEDLAGTFIICLFCAAYSLMTALLATQFFYRYIVVCRPQFLHHIKGYKLCFIFLPGVVIFFLWYLNVHFGMKKTLEKAKFSQEVILKNCEEDTFQIVFVALQYWEDDLNGKSHFRIIDFLSYLGFLLMIALCFLTIIFCALKIYFKLKEDIHSMSERTKELNRQLMMTLTFQTIFPFFTMYSTVGAILTLPIFEIELGKLASVTGMLSGIYPAIEPVFAIFFVKEFRNFVLCKKHFVANVIPLQHLPVPRNSLMTAHASLQNLSIP</sequence>
<dbReference type="Proteomes" id="UP000001940">
    <property type="component" value="Chromosome V"/>
</dbReference>
<dbReference type="KEGG" id="cel:CELE_ZC513.9"/>
<evidence type="ECO:0000256" key="2">
    <source>
        <dbReference type="ARBA" id="ARBA00022475"/>
    </source>
</evidence>
<dbReference type="PIR" id="T29003">
    <property type="entry name" value="T29003"/>
</dbReference>
<keyword evidence="6" id="KW-0552">Olfaction</keyword>
<dbReference type="EMBL" id="BX284605">
    <property type="protein sequence ID" value="CCD64071.1"/>
    <property type="molecule type" value="Genomic_DNA"/>
</dbReference>
<keyword evidence="3" id="KW-0145">Chemotaxis</keyword>
<dbReference type="AlphaFoldDB" id="O45982"/>
<gene>
    <name evidence="20 22" type="primary">str-139</name>
    <name evidence="20" type="ORF">CELE_ZC513.9</name>
    <name evidence="22" type="ORF">ZC513.9</name>
</gene>
<dbReference type="HOGENOM" id="CLU_036335_0_0_1"/>
<keyword evidence="5 19" id="KW-0812">Transmembrane</keyword>
<dbReference type="UCSC" id="ZC513.9">
    <property type="organism name" value="c. elegans"/>
</dbReference>
<comment type="similarity">
    <text evidence="14">Belongs to the nematode receptor-like protein str family.</text>
</comment>
<evidence type="ECO:0000313" key="20">
    <source>
        <dbReference type="EMBL" id="CCD64071.1"/>
    </source>
</evidence>
<evidence type="ECO:0000313" key="22">
    <source>
        <dbReference type="WormBase" id="ZC513.9"/>
    </source>
</evidence>
<evidence type="ECO:0000256" key="5">
    <source>
        <dbReference type="ARBA" id="ARBA00022692"/>
    </source>
</evidence>
<feature type="transmembrane region" description="Helical" evidence="19">
    <location>
        <begin position="280"/>
        <end position="303"/>
    </location>
</feature>
<dbReference type="GO" id="GO:0042048">
    <property type="term" value="P:olfactory behavior"/>
    <property type="evidence" value="ECO:0000318"/>
    <property type="project" value="GO_Central"/>
</dbReference>
<dbReference type="InParanoid" id="O45982"/>
<dbReference type="FunFam" id="1.20.1070.10:FF:000128">
    <property type="entry name" value="Seven TM Receptor"/>
    <property type="match status" value="1"/>
</dbReference>
<evidence type="ECO:0000256" key="10">
    <source>
        <dbReference type="ARBA" id="ARBA00023170"/>
    </source>
</evidence>
<dbReference type="CTD" id="192010"/>
<dbReference type="AGR" id="WB:WBGene00006186"/>
<feature type="transmembrane region" description="Helical" evidence="19">
    <location>
        <begin position="85"/>
        <end position="105"/>
    </location>
</feature>
<keyword evidence="9 19" id="KW-0472">Membrane</keyword>
<evidence type="ECO:0000256" key="6">
    <source>
        <dbReference type="ARBA" id="ARBA00022725"/>
    </source>
</evidence>
<dbReference type="OrthoDB" id="5853018at2759"/>
<evidence type="ECO:0000256" key="12">
    <source>
        <dbReference type="ARBA" id="ARBA00023273"/>
    </source>
</evidence>
<dbReference type="Pfam" id="PF10326">
    <property type="entry name" value="7TM_GPCR_Str"/>
    <property type="match status" value="1"/>
</dbReference>
<keyword evidence="4" id="KW-0716">Sensory transduction</keyword>
<dbReference type="PANTHER" id="PTHR22943">
    <property type="entry name" value="7-TRANSMEMBRANE DOMAIN RECEPTOR C.ELEGANS"/>
    <property type="match status" value="1"/>
</dbReference>
<feature type="transmembrane region" description="Helical" evidence="19">
    <location>
        <begin position="41"/>
        <end position="65"/>
    </location>
</feature>
<evidence type="ECO:0000256" key="1">
    <source>
        <dbReference type="ARBA" id="ARBA00004272"/>
    </source>
</evidence>
<evidence type="ECO:0000256" key="4">
    <source>
        <dbReference type="ARBA" id="ARBA00022606"/>
    </source>
</evidence>
<evidence type="ECO:0000256" key="14">
    <source>
        <dbReference type="ARBA" id="ARBA00061678"/>
    </source>
</evidence>
<accession>O45982</accession>
<dbReference type="Gene3D" id="1.20.1070.10">
    <property type="entry name" value="Rhodopsin 7-helix transmembrane proteins"/>
    <property type="match status" value="1"/>
</dbReference>
<proteinExistence type="inferred from homology"/>
<dbReference type="GO" id="GO:0038022">
    <property type="term" value="F:G protein-coupled olfactory receptor activity"/>
    <property type="evidence" value="ECO:0000318"/>
    <property type="project" value="GO_Central"/>
</dbReference>
<evidence type="ECO:0000256" key="13">
    <source>
        <dbReference type="ARBA" id="ARBA00054965"/>
    </source>
</evidence>
<feature type="transmembrane region" description="Helical" evidence="19">
    <location>
        <begin position="6"/>
        <end position="29"/>
    </location>
</feature>
<keyword evidence="12" id="KW-0966">Cell projection</keyword>
<evidence type="ECO:0000256" key="8">
    <source>
        <dbReference type="ARBA" id="ARBA00023069"/>
    </source>
</evidence>
<dbReference type="PaxDb" id="6239-ZC513.9"/>
<dbReference type="WormBase" id="ZC513.9">
    <property type="protein sequence ID" value="CE15231"/>
    <property type="gene ID" value="WBGene00006186"/>
    <property type="gene designation" value="str-139"/>
</dbReference>
<evidence type="ECO:0000256" key="9">
    <source>
        <dbReference type="ARBA" id="ARBA00023136"/>
    </source>
</evidence>